<feature type="transmembrane region" description="Helical" evidence="1">
    <location>
        <begin position="40"/>
        <end position="61"/>
    </location>
</feature>
<dbReference type="RefSeq" id="WP_037357240.1">
    <property type="nucleotide sequence ID" value="NZ_BHZF01000002.1"/>
</dbReference>
<feature type="transmembrane region" description="Helical" evidence="1">
    <location>
        <begin position="73"/>
        <end position="90"/>
    </location>
</feature>
<dbReference type="EMBL" id="QPJS01000002">
    <property type="protein sequence ID" value="RCX03783.1"/>
    <property type="molecule type" value="Genomic_DNA"/>
</dbReference>
<dbReference type="Proteomes" id="UP000253517">
    <property type="component" value="Unassembled WGS sequence"/>
</dbReference>
<keyword evidence="1" id="KW-0812">Transmembrane</keyword>
<keyword evidence="3" id="KW-1185">Reference proteome</keyword>
<keyword evidence="1" id="KW-1133">Transmembrane helix</keyword>
<dbReference type="Pfam" id="PF14126">
    <property type="entry name" value="DUF4293"/>
    <property type="match status" value="1"/>
</dbReference>
<sequence length="135" mass="15260">MWQRIQTLYLTLAVLLHGALLAGLPLMTSADSHVILARDNIIFFALILISTMDALSAIFLYKTRKLQIILGRIAIFTTMVAMGLILYKFLIIQKTEAHVTDIGFWMPLAFIVLVALANKAIMRDEEKVRSADRIR</sequence>
<organism evidence="2 3">
    <name type="scientific">Schleiferia thermophila</name>
    <dbReference type="NCBI Taxonomy" id="884107"/>
    <lineage>
        <taxon>Bacteria</taxon>
        <taxon>Pseudomonadati</taxon>
        <taxon>Bacteroidota</taxon>
        <taxon>Flavobacteriia</taxon>
        <taxon>Flavobacteriales</taxon>
        <taxon>Schleiferiaceae</taxon>
        <taxon>Schleiferia</taxon>
    </lineage>
</organism>
<gene>
    <name evidence="2" type="ORF">DES35_102238</name>
</gene>
<feature type="transmembrane region" description="Helical" evidence="1">
    <location>
        <begin position="102"/>
        <end position="121"/>
    </location>
</feature>
<accession>A0A369A3N1</accession>
<evidence type="ECO:0000256" key="1">
    <source>
        <dbReference type="SAM" id="Phobius"/>
    </source>
</evidence>
<name>A0A369A3N1_9FLAO</name>
<dbReference type="InterPro" id="IPR025635">
    <property type="entry name" value="DUF4293"/>
</dbReference>
<keyword evidence="1" id="KW-0472">Membrane</keyword>
<proteinExistence type="predicted"/>
<protein>
    <submittedName>
        <fullName evidence="2">Uncharacterized protein DUF4293</fullName>
    </submittedName>
</protein>
<dbReference type="AlphaFoldDB" id="A0A369A3N1"/>
<evidence type="ECO:0000313" key="2">
    <source>
        <dbReference type="EMBL" id="RCX03783.1"/>
    </source>
</evidence>
<evidence type="ECO:0000313" key="3">
    <source>
        <dbReference type="Proteomes" id="UP000253517"/>
    </source>
</evidence>
<comment type="caution">
    <text evidence="2">The sequence shown here is derived from an EMBL/GenBank/DDBJ whole genome shotgun (WGS) entry which is preliminary data.</text>
</comment>
<reference evidence="2 3" key="1">
    <citation type="submission" date="2018-07" db="EMBL/GenBank/DDBJ databases">
        <title>Genomic Encyclopedia of Type Strains, Phase IV (KMG-IV): sequencing the most valuable type-strain genomes for metagenomic binning, comparative biology and taxonomic classification.</title>
        <authorList>
            <person name="Goeker M."/>
        </authorList>
    </citation>
    <scope>NUCLEOTIDE SEQUENCE [LARGE SCALE GENOMIC DNA]</scope>
    <source>
        <strain evidence="2 3">DSM 21410</strain>
    </source>
</reference>